<dbReference type="STRING" id="1884432.SAMN05518683_103163"/>
<dbReference type="EMBL" id="FOXD01000003">
    <property type="protein sequence ID" value="SFP21712.1"/>
    <property type="molecule type" value="Genomic_DNA"/>
</dbReference>
<dbReference type="Proteomes" id="UP000198892">
    <property type="component" value="Unassembled WGS sequence"/>
</dbReference>
<reference evidence="2" key="1">
    <citation type="submission" date="2016-10" db="EMBL/GenBank/DDBJ databases">
        <authorList>
            <person name="Varghese N."/>
            <person name="Submissions S."/>
        </authorList>
    </citation>
    <scope>NUCLEOTIDE SEQUENCE [LARGE SCALE GENOMIC DNA]</scope>
    <source>
        <strain evidence="2">S7</strain>
    </source>
</reference>
<protein>
    <recommendedName>
        <fullName evidence="3">LysM domain-containing protein</fullName>
    </recommendedName>
</protein>
<name>A0A1I5NJ13_9BACI</name>
<evidence type="ECO:0000313" key="1">
    <source>
        <dbReference type="EMBL" id="SFP21712.1"/>
    </source>
</evidence>
<dbReference type="AlphaFoldDB" id="A0A1I5NJ13"/>
<evidence type="ECO:0000313" key="2">
    <source>
        <dbReference type="Proteomes" id="UP000198892"/>
    </source>
</evidence>
<dbReference type="RefSeq" id="WP_093335320.1">
    <property type="nucleotide sequence ID" value="NZ_FOXD01000003.1"/>
</dbReference>
<keyword evidence="2" id="KW-1185">Reference proteome</keyword>
<sequence length="110" mass="12252">MKKTLFFILFILLSISVYYDLTEGILAGPGEDNSSSSDIIDDRRAVEVTVESGQTLVSITKKLHDGSLPAPVDKITRDFKELNEGVPPDLIQVDSPYRFPLYTPKQDSSF</sequence>
<evidence type="ECO:0008006" key="3">
    <source>
        <dbReference type="Google" id="ProtNLM"/>
    </source>
</evidence>
<organism evidence="1 2">
    <name type="scientific">Salibacterium halotolerans</name>
    <dbReference type="NCBI Taxonomy" id="1884432"/>
    <lineage>
        <taxon>Bacteria</taxon>
        <taxon>Bacillati</taxon>
        <taxon>Bacillota</taxon>
        <taxon>Bacilli</taxon>
        <taxon>Bacillales</taxon>
        <taxon>Bacillaceae</taxon>
    </lineage>
</organism>
<gene>
    <name evidence="1" type="ORF">SAMN05518683_103163</name>
</gene>
<dbReference type="OrthoDB" id="2691912at2"/>
<proteinExistence type="predicted"/>
<accession>A0A1I5NJ13</accession>